<evidence type="ECO:0000313" key="2">
    <source>
        <dbReference type="EMBL" id="MCR8633472.1"/>
    </source>
</evidence>
<dbReference type="Pfam" id="PF04326">
    <property type="entry name" value="SLFN_AlbA_2"/>
    <property type="match status" value="1"/>
</dbReference>
<name>A0ABT1YJX1_9BACL</name>
<proteinExistence type="predicted"/>
<keyword evidence="2" id="KW-0547">Nucleotide-binding</keyword>
<sequence>MNNADLLFEKFQLEGYDLIEKMINEKQEEHLFLDFKEKSDSSRPGLSDDDKRNYAKALSGFSNSSGGIIVWGVSTKREKDQPDAASEKKPISHLKKMLTDLNSLISDALIPTNNGIQNIFLVIPGETDVGFIITYVPESDLPPHRAMLKVNNYITRVGDSFLIMEHHMLADTFGRRQRPKLDVISRVEARGTILSNTVQLSLIIGIQNSGRYVANYPAIRVKGYRDIILSGYGVDGNRNWVLTPLKQTSISNQKYGYFFTGGVNDVIHPGTFIEVAIFERKSTFMSMTDFYSLSFTDNIFEIDYEIYAEACEPVKGKIEITLDEIINIMKTEGLSDVDHLKKNIEINQINRNKLLN</sequence>
<accession>A0ABT1YJX1</accession>
<dbReference type="InterPro" id="IPR038461">
    <property type="entry name" value="Schlafen_AlbA_2_dom_sf"/>
</dbReference>
<comment type="caution">
    <text evidence="2">The sequence shown here is derived from an EMBL/GenBank/DDBJ whole genome shotgun (WGS) entry which is preliminary data.</text>
</comment>
<evidence type="ECO:0000313" key="3">
    <source>
        <dbReference type="Proteomes" id="UP001300012"/>
    </source>
</evidence>
<dbReference type="Proteomes" id="UP001300012">
    <property type="component" value="Unassembled WGS sequence"/>
</dbReference>
<protein>
    <submittedName>
        <fullName evidence="2">ATP-binding protein</fullName>
    </submittedName>
</protein>
<evidence type="ECO:0000259" key="1">
    <source>
        <dbReference type="Pfam" id="PF04326"/>
    </source>
</evidence>
<dbReference type="RefSeq" id="WP_258215048.1">
    <property type="nucleotide sequence ID" value="NZ_JANQBD010000015.1"/>
</dbReference>
<keyword evidence="3" id="KW-1185">Reference proteome</keyword>
<dbReference type="InterPro" id="IPR007421">
    <property type="entry name" value="Schlafen_AlbA_2_dom"/>
</dbReference>
<feature type="domain" description="Schlafen AlbA-2" evidence="1">
    <location>
        <begin position="29"/>
        <end position="160"/>
    </location>
</feature>
<dbReference type="GO" id="GO:0005524">
    <property type="term" value="F:ATP binding"/>
    <property type="evidence" value="ECO:0007669"/>
    <property type="project" value="UniProtKB-KW"/>
</dbReference>
<dbReference type="EMBL" id="JANQBD010000015">
    <property type="protein sequence ID" value="MCR8633472.1"/>
    <property type="molecule type" value="Genomic_DNA"/>
</dbReference>
<dbReference type="Gene3D" id="3.30.950.30">
    <property type="entry name" value="Schlafen, AAA domain"/>
    <property type="match status" value="1"/>
</dbReference>
<organism evidence="2 3">
    <name type="scientific">Paenibacillus radicis</name>
    <name type="common">ex Xue et al. 2023</name>
    <dbReference type="NCBI Taxonomy" id="2972489"/>
    <lineage>
        <taxon>Bacteria</taxon>
        <taxon>Bacillati</taxon>
        <taxon>Bacillota</taxon>
        <taxon>Bacilli</taxon>
        <taxon>Bacillales</taxon>
        <taxon>Paenibacillaceae</taxon>
        <taxon>Paenibacillus</taxon>
    </lineage>
</organism>
<keyword evidence="2" id="KW-0067">ATP-binding</keyword>
<reference evidence="2 3" key="1">
    <citation type="submission" date="2022-08" db="EMBL/GenBank/DDBJ databases">
        <title>Paenibacillus endoradicis sp. nov., Paenibacillus radicibacter sp. nov and Paenibacillus pararadicis sp. nov., three cold-adapted plant growth-promoting bacteria isolated from root of Larix gmelinii in Great Khingan.</title>
        <authorList>
            <person name="Xue H."/>
        </authorList>
    </citation>
    <scope>NUCLEOTIDE SEQUENCE [LARGE SCALE GENOMIC DNA]</scope>
    <source>
        <strain evidence="2 3">N5-1-1-5</strain>
    </source>
</reference>
<gene>
    <name evidence="2" type="ORF">NV381_20010</name>
</gene>